<reference evidence="11" key="2">
    <citation type="journal article" date="2007" name="PLoS Biol.">
        <title>Survey sequencing and comparative analysis of the elephant shark (Callorhinchus milii) genome.</title>
        <authorList>
            <person name="Venkatesh B."/>
            <person name="Kirkness E.F."/>
            <person name="Loh Y.H."/>
            <person name="Halpern A.L."/>
            <person name="Lee A.P."/>
            <person name="Johnson J."/>
            <person name="Dandona N."/>
            <person name="Viswanathan L.D."/>
            <person name="Tay A."/>
            <person name="Venter J.C."/>
            <person name="Strausberg R.L."/>
            <person name="Brenner S."/>
        </authorList>
    </citation>
    <scope>NUCLEOTIDE SEQUENCE [LARGE SCALE GENOMIC DNA]</scope>
</reference>
<dbReference type="PANTHER" id="PTHR11946:SF109">
    <property type="entry name" value="VALINE--TRNA LIGASE"/>
    <property type="match status" value="1"/>
</dbReference>
<dbReference type="InterPro" id="IPR002303">
    <property type="entry name" value="Valyl-tRNA_ligase"/>
</dbReference>
<dbReference type="GO" id="GO:0004832">
    <property type="term" value="F:valine-tRNA ligase activity"/>
    <property type="evidence" value="ECO:0007669"/>
    <property type="project" value="UniProtKB-EC"/>
</dbReference>
<protein>
    <recommendedName>
        <fullName evidence="2">valine--tRNA ligase</fullName>
        <ecNumber evidence="2">6.1.1.9</ecNumber>
    </recommendedName>
    <alternativeName>
        <fullName evidence="8">Valyl-tRNA synthetase</fullName>
    </alternativeName>
</protein>
<dbReference type="InParanoid" id="A0A4W3GSX6"/>
<keyword evidence="5" id="KW-0067">ATP-binding</keyword>
<evidence type="ECO:0000256" key="8">
    <source>
        <dbReference type="ARBA" id="ARBA00029936"/>
    </source>
</evidence>
<reference evidence="11" key="3">
    <citation type="journal article" date="2014" name="Nature">
        <title>Elephant shark genome provides unique insights into gnathostome evolution.</title>
        <authorList>
            <consortium name="International Elephant Shark Genome Sequencing Consortium"/>
            <person name="Venkatesh B."/>
            <person name="Lee A.P."/>
            <person name="Ravi V."/>
            <person name="Maurya A.K."/>
            <person name="Lian M.M."/>
            <person name="Swann J.B."/>
            <person name="Ohta Y."/>
            <person name="Flajnik M.F."/>
            <person name="Sutoh Y."/>
            <person name="Kasahara M."/>
            <person name="Hoon S."/>
            <person name="Gangu V."/>
            <person name="Roy S.W."/>
            <person name="Irimia M."/>
            <person name="Korzh V."/>
            <person name="Kondrychyn I."/>
            <person name="Lim Z.W."/>
            <person name="Tay B.H."/>
            <person name="Tohari S."/>
            <person name="Kong K.W."/>
            <person name="Ho S."/>
            <person name="Lorente-Galdos B."/>
            <person name="Quilez J."/>
            <person name="Marques-Bonet T."/>
            <person name="Raney B.J."/>
            <person name="Ingham P.W."/>
            <person name="Tay A."/>
            <person name="Hillier L.W."/>
            <person name="Minx P."/>
            <person name="Boehm T."/>
            <person name="Wilson R.K."/>
            <person name="Brenner S."/>
            <person name="Warren W.C."/>
        </authorList>
    </citation>
    <scope>NUCLEOTIDE SEQUENCE [LARGE SCALE GENOMIC DNA]</scope>
</reference>
<dbReference type="InterPro" id="IPR002300">
    <property type="entry name" value="aa-tRNA-synth_Ia"/>
</dbReference>
<proteinExistence type="inferred from homology"/>
<evidence type="ECO:0000256" key="5">
    <source>
        <dbReference type="ARBA" id="ARBA00022840"/>
    </source>
</evidence>
<evidence type="ECO:0000313" key="10">
    <source>
        <dbReference type="Ensembl" id="ENSCMIP00000001109.1"/>
    </source>
</evidence>
<reference evidence="10" key="4">
    <citation type="submission" date="2025-08" db="UniProtKB">
        <authorList>
            <consortium name="Ensembl"/>
        </authorList>
    </citation>
    <scope>IDENTIFICATION</scope>
</reference>
<dbReference type="GO" id="GO:0005829">
    <property type="term" value="C:cytosol"/>
    <property type="evidence" value="ECO:0007669"/>
    <property type="project" value="TreeGrafter"/>
</dbReference>
<accession>A0A4W3GSX6</accession>
<evidence type="ECO:0000256" key="6">
    <source>
        <dbReference type="ARBA" id="ARBA00022917"/>
    </source>
</evidence>
<keyword evidence="7" id="KW-0030">Aminoacyl-tRNA synthetase</keyword>
<reference evidence="11" key="1">
    <citation type="journal article" date="2006" name="Science">
        <title>Ancient noncoding elements conserved in the human genome.</title>
        <authorList>
            <person name="Venkatesh B."/>
            <person name="Kirkness E.F."/>
            <person name="Loh Y.H."/>
            <person name="Halpern A.L."/>
            <person name="Lee A.P."/>
            <person name="Johnson J."/>
            <person name="Dandona N."/>
            <person name="Viswanathan L.D."/>
            <person name="Tay A."/>
            <person name="Venter J.C."/>
            <person name="Strausberg R.L."/>
            <person name="Brenner S."/>
        </authorList>
    </citation>
    <scope>NUCLEOTIDE SEQUENCE [LARGE SCALE GENOMIC DNA]</scope>
</reference>
<dbReference type="Proteomes" id="UP000314986">
    <property type="component" value="Unassembled WGS sequence"/>
</dbReference>
<evidence type="ECO:0000256" key="4">
    <source>
        <dbReference type="ARBA" id="ARBA00022741"/>
    </source>
</evidence>
<dbReference type="GO" id="GO:0005524">
    <property type="term" value="F:ATP binding"/>
    <property type="evidence" value="ECO:0007669"/>
    <property type="project" value="UniProtKB-KW"/>
</dbReference>
<evidence type="ECO:0000256" key="7">
    <source>
        <dbReference type="ARBA" id="ARBA00023146"/>
    </source>
</evidence>
<dbReference type="AlphaFoldDB" id="A0A4W3GSX6"/>
<feature type="domain" description="Aminoacyl-tRNA synthetase class Ia" evidence="9">
    <location>
        <begin position="11"/>
        <end position="57"/>
    </location>
</feature>
<dbReference type="PANTHER" id="PTHR11946">
    <property type="entry name" value="VALYL-TRNA SYNTHETASES"/>
    <property type="match status" value="1"/>
</dbReference>
<dbReference type="Pfam" id="PF00133">
    <property type="entry name" value="tRNA-synt_1"/>
    <property type="match status" value="1"/>
</dbReference>
<dbReference type="Ensembl" id="ENSCMIT00000001166.1">
    <property type="protein sequence ID" value="ENSCMIP00000001109.1"/>
    <property type="gene ID" value="ENSCMIG00000000742.1"/>
</dbReference>
<dbReference type="GO" id="GO:0006438">
    <property type="term" value="P:valyl-tRNA aminoacylation"/>
    <property type="evidence" value="ECO:0007669"/>
    <property type="project" value="InterPro"/>
</dbReference>
<keyword evidence="11" id="KW-1185">Reference proteome</keyword>
<evidence type="ECO:0000259" key="9">
    <source>
        <dbReference type="Pfam" id="PF00133"/>
    </source>
</evidence>
<keyword evidence="6" id="KW-0648">Protein biosynthesis</keyword>
<sequence>WCVTGVWLCYSDWCVSRQLWWGHRIPAYQVSNPDSETQDTVWVSGRTEAEARRKASQKLGIPESELSLRQGGYSGGWSNGGNAALLSDRRGWGGGVWSDWEGRVDGVTRGVMGVTLLYSLTDEAGEGGCGVTGRGG</sequence>
<evidence type="ECO:0000256" key="2">
    <source>
        <dbReference type="ARBA" id="ARBA00013169"/>
    </source>
</evidence>
<dbReference type="Gene3D" id="3.40.50.620">
    <property type="entry name" value="HUPs"/>
    <property type="match status" value="1"/>
</dbReference>
<reference evidence="10" key="5">
    <citation type="submission" date="2025-09" db="UniProtKB">
        <authorList>
            <consortium name="Ensembl"/>
        </authorList>
    </citation>
    <scope>IDENTIFICATION</scope>
</reference>
<organism evidence="10 11">
    <name type="scientific">Callorhinchus milii</name>
    <name type="common">Ghost shark</name>
    <dbReference type="NCBI Taxonomy" id="7868"/>
    <lineage>
        <taxon>Eukaryota</taxon>
        <taxon>Metazoa</taxon>
        <taxon>Chordata</taxon>
        <taxon>Craniata</taxon>
        <taxon>Vertebrata</taxon>
        <taxon>Chondrichthyes</taxon>
        <taxon>Holocephali</taxon>
        <taxon>Chimaeriformes</taxon>
        <taxon>Callorhinchidae</taxon>
        <taxon>Callorhinchus</taxon>
    </lineage>
</organism>
<dbReference type="STRING" id="7868.ENSCMIP00000001109"/>
<keyword evidence="4" id="KW-0547">Nucleotide-binding</keyword>
<dbReference type="EC" id="6.1.1.9" evidence="2"/>
<dbReference type="SUPFAM" id="SSF52374">
    <property type="entry name" value="Nucleotidylyl transferase"/>
    <property type="match status" value="1"/>
</dbReference>
<name>A0A4W3GSX6_CALMI</name>
<keyword evidence="3" id="KW-0436">Ligase</keyword>
<evidence type="ECO:0000256" key="1">
    <source>
        <dbReference type="ARBA" id="ARBA00005594"/>
    </source>
</evidence>
<dbReference type="InterPro" id="IPR014729">
    <property type="entry name" value="Rossmann-like_a/b/a_fold"/>
</dbReference>
<evidence type="ECO:0000256" key="3">
    <source>
        <dbReference type="ARBA" id="ARBA00022598"/>
    </source>
</evidence>
<comment type="similarity">
    <text evidence="1">Belongs to the class-I aminoacyl-tRNA synthetase family.</text>
</comment>
<evidence type="ECO:0000313" key="11">
    <source>
        <dbReference type="Proteomes" id="UP000314986"/>
    </source>
</evidence>